<evidence type="ECO:0000256" key="1">
    <source>
        <dbReference type="SAM" id="MobiDB-lite"/>
    </source>
</evidence>
<evidence type="ECO:0000313" key="2">
    <source>
        <dbReference type="EMBL" id="UOE34134.1"/>
    </source>
</evidence>
<dbReference type="RefSeq" id="WP_243514890.1">
    <property type="nucleotide sequence ID" value="NZ_CP094534.1"/>
</dbReference>
<sequence>MKQEQEKQGNTHKQSYTSRAVAVDTIAADNLLEQMNNGGGVPDSLRR</sequence>
<accession>A0ABY4B5I7</accession>
<dbReference type="Proteomes" id="UP000831390">
    <property type="component" value="Chromosome"/>
</dbReference>
<keyword evidence="3" id="KW-1185">Reference proteome</keyword>
<feature type="region of interest" description="Disordered" evidence="1">
    <location>
        <begin position="1"/>
        <end position="20"/>
    </location>
</feature>
<name>A0ABY4B5I7_9BACT</name>
<evidence type="ECO:0000313" key="3">
    <source>
        <dbReference type="Proteomes" id="UP000831390"/>
    </source>
</evidence>
<proteinExistence type="predicted"/>
<protein>
    <submittedName>
        <fullName evidence="2">Uncharacterized protein</fullName>
    </submittedName>
</protein>
<organism evidence="2 3">
    <name type="scientific">Hymenobacter monticola</name>
    <dbReference type="NCBI Taxonomy" id="1705399"/>
    <lineage>
        <taxon>Bacteria</taxon>
        <taxon>Pseudomonadati</taxon>
        <taxon>Bacteroidota</taxon>
        <taxon>Cytophagia</taxon>
        <taxon>Cytophagales</taxon>
        <taxon>Hymenobacteraceae</taxon>
        <taxon>Hymenobacter</taxon>
    </lineage>
</organism>
<gene>
    <name evidence="2" type="ORF">MTP16_00440</name>
</gene>
<dbReference type="EMBL" id="CP094534">
    <property type="protein sequence ID" value="UOE34134.1"/>
    <property type="molecule type" value="Genomic_DNA"/>
</dbReference>
<reference evidence="2 3" key="1">
    <citation type="submission" date="2022-03" db="EMBL/GenBank/DDBJ databases">
        <title>Hymenobactersp. isolated from the air.</title>
        <authorList>
            <person name="Won M."/>
            <person name="Kwon S.-W."/>
        </authorList>
    </citation>
    <scope>NUCLEOTIDE SEQUENCE [LARGE SCALE GENOMIC DNA]</scope>
    <source>
        <strain evidence="2 3">KACC 22596</strain>
    </source>
</reference>